<dbReference type="SMART" id="SM00184">
    <property type="entry name" value="RING"/>
    <property type="match status" value="3"/>
</dbReference>
<proteinExistence type="predicted"/>
<accession>B0CU84</accession>
<evidence type="ECO:0000256" key="2">
    <source>
        <dbReference type="ARBA" id="ARBA00012251"/>
    </source>
</evidence>
<keyword evidence="4" id="KW-0479">Metal-binding</keyword>
<feature type="compositionally biased region" description="Polar residues" evidence="10">
    <location>
        <begin position="320"/>
        <end position="337"/>
    </location>
</feature>
<evidence type="ECO:0000256" key="7">
    <source>
        <dbReference type="ARBA" id="ARBA00022786"/>
    </source>
</evidence>
<feature type="compositionally biased region" description="Low complexity" evidence="10">
    <location>
        <begin position="292"/>
        <end position="303"/>
    </location>
</feature>
<feature type="region of interest" description="Disordered" evidence="10">
    <location>
        <begin position="284"/>
        <end position="366"/>
    </location>
</feature>
<keyword evidence="5" id="KW-0677">Repeat</keyword>
<evidence type="ECO:0000256" key="8">
    <source>
        <dbReference type="ARBA" id="ARBA00022833"/>
    </source>
</evidence>
<keyword evidence="14" id="KW-1185">Reference proteome</keyword>
<feature type="compositionally biased region" description="Low complexity" evidence="10">
    <location>
        <begin position="1051"/>
        <end position="1064"/>
    </location>
</feature>
<comment type="catalytic activity">
    <reaction evidence="1">
        <text>[E2 ubiquitin-conjugating enzyme]-S-ubiquitinyl-L-cysteine + [acceptor protein]-L-lysine = [E2 ubiquitin-conjugating enzyme]-L-cysteine + [acceptor protein]-N(6)-ubiquitinyl-L-lysine.</text>
        <dbReference type="EC" id="2.3.2.31"/>
    </reaction>
</comment>
<evidence type="ECO:0000256" key="5">
    <source>
        <dbReference type="ARBA" id="ARBA00022737"/>
    </source>
</evidence>
<dbReference type="InterPro" id="IPR027370">
    <property type="entry name" value="Znf-RING_euk"/>
</dbReference>
<feature type="compositionally biased region" description="Basic and acidic residues" evidence="10">
    <location>
        <begin position="1145"/>
        <end position="1155"/>
    </location>
</feature>
<dbReference type="Pfam" id="PF13445">
    <property type="entry name" value="zf-RING_UBOX"/>
    <property type="match status" value="1"/>
</dbReference>
<dbReference type="GeneID" id="6070564"/>
<dbReference type="RefSeq" id="XP_001875182.1">
    <property type="nucleotide sequence ID" value="XM_001875147.1"/>
</dbReference>
<dbReference type="Proteomes" id="UP000001194">
    <property type="component" value="Unassembled WGS sequence"/>
</dbReference>
<keyword evidence="3" id="KW-0808">Transferase</keyword>
<dbReference type="Gene3D" id="1.20.120.1750">
    <property type="match status" value="2"/>
</dbReference>
<dbReference type="KEGG" id="lbc:LACBIDRAFT_292070"/>
<feature type="region of interest" description="Disordered" evidence="10">
    <location>
        <begin position="1368"/>
        <end position="1392"/>
    </location>
</feature>
<keyword evidence="6 9" id="KW-0863">Zinc-finger</keyword>
<evidence type="ECO:0000313" key="14">
    <source>
        <dbReference type="Proteomes" id="UP000001194"/>
    </source>
</evidence>
<dbReference type="SMART" id="SM00647">
    <property type="entry name" value="IBR"/>
    <property type="match status" value="2"/>
</dbReference>
<dbReference type="InterPro" id="IPR044066">
    <property type="entry name" value="TRIAD_supradom"/>
</dbReference>
<evidence type="ECO:0000256" key="4">
    <source>
        <dbReference type="ARBA" id="ARBA00022723"/>
    </source>
</evidence>
<keyword evidence="7" id="KW-0833">Ubl conjugation pathway</keyword>
<dbReference type="InterPro" id="IPR013083">
    <property type="entry name" value="Znf_RING/FYVE/PHD"/>
</dbReference>
<reference evidence="13 14" key="1">
    <citation type="journal article" date="2008" name="Nature">
        <title>The genome of Laccaria bicolor provides insights into mycorrhizal symbiosis.</title>
        <authorList>
            <person name="Martin F."/>
            <person name="Aerts A."/>
            <person name="Ahren D."/>
            <person name="Brun A."/>
            <person name="Danchin E.G.J."/>
            <person name="Duchaussoy F."/>
            <person name="Gibon J."/>
            <person name="Kohler A."/>
            <person name="Lindquist E."/>
            <person name="Pereda V."/>
            <person name="Salamov A."/>
            <person name="Shapiro H.J."/>
            <person name="Wuyts J."/>
            <person name="Blaudez D."/>
            <person name="Buee M."/>
            <person name="Brokstein P."/>
            <person name="Canbaeck B."/>
            <person name="Cohen D."/>
            <person name="Courty P.E."/>
            <person name="Coutinho P.M."/>
            <person name="Delaruelle C."/>
            <person name="Detter J.C."/>
            <person name="Deveau A."/>
            <person name="DiFazio S."/>
            <person name="Duplessis S."/>
            <person name="Fraissinet-Tachet L."/>
            <person name="Lucic E."/>
            <person name="Frey-Klett P."/>
            <person name="Fourrey C."/>
            <person name="Feussner I."/>
            <person name="Gay G."/>
            <person name="Grimwood J."/>
            <person name="Hoegger P.J."/>
            <person name="Jain P."/>
            <person name="Kilaru S."/>
            <person name="Labbe J."/>
            <person name="Lin Y.C."/>
            <person name="Legue V."/>
            <person name="Le Tacon F."/>
            <person name="Marmeisse R."/>
            <person name="Melayah D."/>
            <person name="Montanini B."/>
            <person name="Muratet M."/>
            <person name="Nehls U."/>
            <person name="Niculita-Hirzel H."/>
            <person name="Oudot-Le Secq M.P."/>
            <person name="Peter M."/>
            <person name="Quesneville H."/>
            <person name="Rajashekar B."/>
            <person name="Reich M."/>
            <person name="Rouhier N."/>
            <person name="Schmutz J."/>
            <person name="Yin T."/>
            <person name="Chalot M."/>
            <person name="Henrissat B."/>
            <person name="Kuees U."/>
            <person name="Lucas S."/>
            <person name="Van de Peer Y."/>
            <person name="Podila G.K."/>
            <person name="Polle A."/>
            <person name="Pukkila P.J."/>
            <person name="Richardson P.M."/>
            <person name="Rouze P."/>
            <person name="Sanders I.R."/>
            <person name="Stajich J.E."/>
            <person name="Tunlid A."/>
            <person name="Tuskan G."/>
            <person name="Grigoriev I.V."/>
        </authorList>
    </citation>
    <scope>NUCLEOTIDE SEQUENCE [LARGE SCALE GENOMIC DNA]</scope>
    <source>
        <strain evidence="14">S238N-H82 / ATCC MYA-4686</strain>
    </source>
</reference>
<feature type="region of interest" description="Disordered" evidence="10">
    <location>
        <begin position="1196"/>
        <end position="1216"/>
    </location>
</feature>
<dbReference type="PANTHER" id="PTHR11685">
    <property type="entry name" value="RBR FAMILY RING FINGER AND IBR DOMAIN-CONTAINING"/>
    <property type="match status" value="1"/>
</dbReference>
<feature type="compositionally biased region" description="Polar residues" evidence="10">
    <location>
        <begin position="1292"/>
        <end position="1307"/>
    </location>
</feature>
<dbReference type="PROSITE" id="PS00518">
    <property type="entry name" value="ZF_RING_1"/>
    <property type="match status" value="2"/>
</dbReference>
<evidence type="ECO:0000259" key="11">
    <source>
        <dbReference type="PROSITE" id="PS50089"/>
    </source>
</evidence>
<evidence type="ECO:0000256" key="1">
    <source>
        <dbReference type="ARBA" id="ARBA00001798"/>
    </source>
</evidence>
<dbReference type="InterPro" id="IPR017907">
    <property type="entry name" value="Znf_RING_CS"/>
</dbReference>
<feature type="compositionally biased region" description="Low complexity" evidence="10">
    <location>
        <begin position="1337"/>
        <end position="1346"/>
    </location>
</feature>
<dbReference type="HOGENOM" id="CLU_251474_0_0_1"/>
<feature type="compositionally biased region" description="Polar residues" evidence="10">
    <location>
        <begin position="1157"/>
        <end position="1173"/>
    </location>
</feature>
<feature type="domain" description="RING-type" evidence="11">
    <location>
        <begin position="1476"/>
        <end position="1547"/>
    </location>
</feature>
<dbReference type="InterPro" id="IPR031127">
    <property type="entry name" value="E3_UB_ligase_RBR"/>
</dbReference>
<feature type="domain" description="RING-type" evidence="11">
    <location>
        <begin position="479"/>
        <end position="526"/>
    </location>
</feature>
<evidence type="ECO:0000256" key="9">
    <source>
        <dbReference type="PROSITE-ProRule" id="PRU00175"/>
    </source>
</evidence>
<sequence length="1594" mass="177168">MLVFDAERQELPSLADDDIDLEGLEEELECNPNFIISHAGLTCRYGHDSLQAGTSQSTCGLIALNCARTIFGLARGWRATSEQELVFVRCLLSPETTNEILSVCNQLPRNDQLDMDELLEVPMFYDAFSRAIPTAARSTYKGFMTLLERMWDIDPRRPIVAAVISQLSETVACLRIFIASTYTYIIFDPHSRPTYPRGPGFVFNKTREATASYLVDIFMDTSSDGGAPDLQTFSAYILFDNMGIDVKTFEESPVYSSPKSDATTSESTPTKLISLVDKSDKPPLPFLEVSHHSSQATASSSISPGTSPRRSKSEFGWQLALQSGPASVSVEDNTSGTLDPIDEITSLPKPLRPNEEPPNGAQQTVLPPTKVKRYAKKDIGWQLSLQRLEAENDVRIADLQQEWSKPKLIEQRSTETIRAGPSRRRPAREDISWKLALAATSMTFPASWLLDDDAQTARDEWEEFPLEATTPVLPSTSECGVCLEVYDKSEVARMPDCAHTFCRNCLKYHVESMIRERRFPILCPTCVLDRTRTDPGSVDQKLVKELDVTQQNVDRFDALQLSAHSVELHCPRCKETMNVDRQEYLDSKILVCPLPLCGHKWCKACQKMIPSSLPEDKHVCKADKLDRLMRKKGWRYCPGCTSIIQKESGCNHMTCTSPGCNMHFCYKCGEAIIDAGTGRNVGEAVAAHYRTCTQFEPKYKCTIQHLGYDRKELFQSIMRSKSISALKRLTPFSSMLWYGTDALDASELLGYFHYAKQQVVMYEGQECRYRSGSSEAGSSQVICGLIGLNCVRRVFELEEQLASEDLEDKDENFLQELISPETIQRVTSIDDTLKAYSNLSVEDLLERPQFQNAFTQAAVSHEHLSYEGFIALFEAFGTIEQTDRPVAAVITRLRDIIVCIRLYLRDSYRFFIFDPHRQPKHPRGPAFVLNDSKETAARYLHELLKSDDSSDGEVEEFHSNSQMFSAHILRMETSERWRLATPIDLPLSGDSLEASNASSSSFLGDDLAFVMVPDDPPPPYDSLSPIDDTLAADLVSADISPLIPSNDIPLDDLQSNDLSSNDLQPSDSFSDDLTSNDLPSNGLSSGNLSTNGSLSDELTSSSSTPVVTSEVSSIPTPRKRREYHWQLGLQMASPISPSSPSALEGPRETQLEGRPTDQPSFGQELNNTDTDTSTPLLIRKSAIGWQLALQKTALEDAPAVEREGEGETTATGGDNEWVQLEMHDNRDSVTAGPSRQFDRNSTDDGFSWKVALAAKSITVPHSGSRANDTSRSNVQNSAEEATNLENARAENETSLEASSSLLNTTKPRSLGRRTRDDFSWKLALAAQSLTTPPPQSTVTRDPVTTTRTRRAERQWRPTQEIQNHVLIGTPHRSSTHGKRRDTTNRRASRSSSLRGPVVLVGTEVNAVIAFDCGIAFGDMLNLSLARAVIRFYALFVRRTKPDQIQGQLLEKLGLSEEIVDKFVELQLAGLSFQLSCPNCENTMFVAREDYLEQDVVICPLPYCGHKFCKACLITVAGDTNEHICTANDNGLIRLMQENGWRQCPGCRTAIQKESGCNHMHCTSPGCNVHFCYKCGLMIGTADGLNVGAALTAHY</sequence>
<dbReference type="EMBL" id="DS547092">
    <property type="protein sequence ID" value="EDR14623.1"/>
    <property type="molecule type" value="Genomic_DNA"/>
</dbReference>
<dbReference type="STRING" id="486041.B0CU84"/>
<feature type="compositionally biased region" description="Low complexity" evidence="10">
    <location>
        <begin position="1075"/>
        <end position="1116"/>
    </location>
</feature>
<keyword evidence="8" id="KW-0862">Zinc</keyword>
<evidence type="ECO:0000313" key="13">
    <source>
        <dbReference type="EMBL" id="EDR14623.1"/>
    </source>
</evidence>
<dbReference type="SUPFAM" id="SSF57850">
    <property type="entry name" value="RING/U-box"/>
    <property type="match status" value="3"/>
</dbReference>
<dbReference type="OrthoDB" id="1431934at2759"/>
<protein>
    <recommendedName>
        <fullName evidence="2">RBR-type E3 ubiquitin transferase</fullName>
        <ecNumber evidence="2">2.3.2.31</ecNumber>
    </recommendedName>
</protein>
<feature type="region of interest" description="Disordered" evidence="10">
    <location>
        <begin position="1260"/>
        <end position="1313"/>
    </location>
</feature>
<dbReference type="CDD" id="cd22584">
    <property type="entry name" value="Rcat_RBR_unk"/>
    <property type="match status" value="2"/>
</dbReference>
<dbReference type="GO" id="GO:0008270">
    <property type="term" value="F:zinc ion binding"/>
    <property type="evidence" value="ECO:0007669"/>
    <property type="project" value="UniProtKB-KW"/>
</dbReference>
<feature type="region of interest" description="Disordered" evidence="10">
    <location>
        <begin position="1048"/>
        <end position="1119"/>
    </location>
</feature>
<evidence type="ECO:0000256" key="3">
    <source>
        <dbReference type="ARBA" id="ARBA00022679"/>
    </source>
</evidence>
<feature type="domain" description="RING-type" evidence="12">
    <location>
        <begin position="475"/>
        <end position="692"/>
    </location>
</feature>
<evidence type="ECO:0000259" key="12">
    <source>
        <dbReference type="PROSITE" id="PS51873"/>
    </source>
</evidence>
<evidence type="ECO:0000256" key="6">
    <source>
        <dbReference type="ARBA" id="ARBA00022771"/>
    </source>
</evidence>
<dbReference type="EC" id="2.3.2.31" evidence="2"/>
<feature type="region of interest" description="Disordered" evidence="10">
    <location>
        <begin position="1132"/>
        <end position="1173"/>
    </location>
</feature>
<dbReference type="PROSITE" id="PS50089">
    <property type="entry name" value="ZF_RING_2"/>
    <property type="match status" value="2"/>
</dbReference>
<feature type="domain" description="RING-type" evidence="12">
    <location>
        <begin position="1345"/>
        <end position="1594"/>
    </location>
</feature>
<name>B0CU84_LACBS</name>
<feature type="region of interest" description="Disordered" evidence="10">
    <location>
        <begin position="1328"/>
        <end position="1353"/>
    </location>
</feature>
<evidence type="ECO:0000256" key="10">
    <source>
        <dbReference type="SAM" id="MobiDB-lite"/>
    </source>
</evidence>
<feature type="non-terminal residue" evidence="13">
    <location>
        <position position="1594"/>
    </location>
</feature>
<dbReference type="PROSITE" id="PS51873">
    <property type="entry name" value="TRIAD"/>
    <property type="match status" value="2"/>
</dbReference>
<dbReference type="Gene3D" id="3.30.40.10">
    <property type="entry name" value="Zinc/RING finger domain, C3HC4 (zinc finger)"/>
    <property type="match status" value="1"/>
</dbReference>
<organism evidence="14">
    <name type="scientific">Laccaria bicolor (strain S238N-H82 / ATCC MYA-4686)</name>
    <name type="common">Bicoloured deceiver</name>
    <name type="synonym">Laccaria laccata var. bicolor</name>
    <dbReference type="NCBI Taxonomy" id="486041"/>
    <lineage>
        <taxon>Eukaryota</taxon>
        <taxon>Fungi</taxon>
        <taxon>Dikarya</taxon>
        <taxon>Basidiomycota</taxon>
        <taxon>Agaricomycotina</taxon>
        <taxon>Agaricomycetes</taxon>
        <taxon>Agaricomycetidae</taxon>
        <taxon>Agaricales</taxon>
        <taxon>Agaricineae</taxon>
        <taxon>Hydnangiaceae</taxon>
        <taxon>Laccaria</taxon>
    </lineage>
</organism>
<dbReference type="InterPro" id="IPR002867">
    <property type="entry name" value="IBR_dom"/>
</dbReference>
<dbReference type="InterPro" id="IPR001841">
    <property type="entry name" value="Znf_RING"/>
</dbReference>
<dbReference type="InParanoid" id="B0CU84"/>
<feature type="compositionally biased region" description="Polar residues" evidence="10">
    <location>
        <begin position="1260"/>
        <end position="1285"/>
    </location>
</feature>
<dbReference type="GO" id="GO:0061630">
    <property type="term" value="F:ubiquitin protein ligase activity"/>
    <property type="evidence" value="ECO:0007669"/>
    <property type="project" value="UniProtKB-EC"/>
</dbReference>
<gene>
    <name evidence="13" type="ORF">LACBIDRAFT_292070</name>
</gene>
<dbReference type="GO" id="GO:0016567">
    <property type="term" value="P:protein ubiquitination"/>
    <property type="evidence" value="ECO:0007669"/>
    <property type="project" value="InterPro"/>
</dbReference>